<reference evidence="2" key="1">
    <citation type="submission" date="2017-06" db="EMBL/GenBank/DDBJ databases">
        <title>Complete genome sequence of Capnocytophaga sp. KCOM 1579 (=ChDC OS43) isolated from a human refractory periapical abscess lesion.</title>
        <authorList>
            <person name="Kook J.-K."/>
            <person name="Park S.-N."/>
            <person name="Lim Y.K."/>
            <person name="Roh H."/>
        </authorList>
    </citation>
    <scope>NUCLEOTIDE SEQUENCE [LARGE SCALE GENOMIC DNA]</scope>
    <source>
        <strain evidence="2">ChDC OS43</strain>
    </source>
</reference>
<dbReference type="AlphaFoldDB" id="A0A1Z4BNQ0"/>
<protein>
    <submittedName>
        <fullName evidence="1">Uncharacterized protein</fullName>
    </submittedName>
</protein>
<organism evidence="1 2">
    <name type="scientific">Capnocytophaga endodontalis</name>
    <dbReference type="NCBI Taxonomy" id="2708117"/>
    <lineage>
        <taxon>Bacteria</taxon>
        <taxon>Pseudomonadati</taxon>
        <taxon>Bacteroidota</taxon>
        <taxon>Flavobacteriia</taxon>
        <taxon>Flavobacteriales</taxon>
        <taxon>Flavobacteriaceae</taxon>
        <taxon>Capnocytophaga</taxon>
    </lineage>
</organism>
<dbReference type="KEGG" id="capn:CBG49_07515"/>
<keyword evidence="2" id="KW-1185">Reference proteome</keyword>
<sequence length="107" mass="12650">MWTFIIIAVVGFFIYHIIKWHSAYPNIEAFVFLRLNENYQEYFTEKGSKQGMENFLQFQYVSMVTIELSFIAEKVDLAPWRAKNAILIATKKFYQMKGISTHLLDNV</sequence>
<proteinExistence type="predicted"/>
<evidence type="ECO:0000313" key="2">
    <source>
        <dbReference type="Proteomes" id="UP000197007"/>
    </source>
</evidence>
<dbReference type="RefSeq" id="WP_088594009.1">
    <property type="nucleotide sequence ID" value="NZ_CP022022.1"/>
</dbReference>
<accession>A0A1Z4BNQ0</accession>
<dbReference type="Proteomes" id="UP000197007">
    <property type="component" value="Chromosome"/>
</dbReference>
<name>A0A1Z4BNQ0_9FLAO</name>
<gene>
    <name evidence="1" type="ORF">CBG49_07515</name>
</gene>
<dbReference type="EMBL" id="CP022022">
    <property type="protein sequence ID" value="ASF42929.1"/>
    <property type="molecule type" value="Genomic_DNA"/>
</dbReference>
<evidence type="ECO:0000313" key="1">
    <source>
        <dbReference type="EMBL" id="ASF42929.1"/>
    </source>
</evidence>